<feature type="domain" description="C2H2-type" evidence="8">
    <location>
        <begin position="42"/>
        <end position="65"/>
    </location>
</feature>
<keyword evidence="5" id="KW-0539">Nucleus</keyword>
<dbReference type="Gene3D" id="3.30.160.60">
    <property type="entry name" value="Classic Zinc Finger"/>
    <property type="match status" value="1"/>
</dbReference>
<keyword evidence="3 6" id="KW-0863">Zinc-finger</keyword>
<evidence type="ECO:0000256" key="7">
    <source>
        <dbReference type="SAM" id="MobiDB-lite"/>
    </source>
</evidence>
<dbReference type="GO" id="GO:0005634">
    <property type="term" value="C:nucleus"/>
    <property type="evidence" value="ECO:0007669"/>
    <property type="project" value="UniProtKB-SubCell"/>
</dbReference>
<gene>
    <name evidence="10" type="ORF">GQ43DRAFT_476198</name>
</gene>
<keyword evidence="2" id="KW-0479">Metal-binding</keyword>
<dbReference type="InterPro" id="IPR036236">
    <property type="entry name" value="Znf_C2H2_sf"/>
</dbReference>
<dbReference type="EMBL" id="ML994361">
    <property type="protein sequence ID" value="KAF2196584.1"/>
    <property type="molecule type" value="Genomic_DNA"/>
</dbReference>
<dbReference type="PANTHER" id="PTHR23215:SF0">
    <property type="entry name" value="BUB3-INTERACTING AND GLEBS MOTIF-CONTAINING PROTEIN ZNF207"/>
    <property type="match status" value="1"/>
</dbReference>
<dbReference type="PANTHER" id="PTHR23215">
    <property type="entry name" value="ZINC FINGER PROTEIN 207"/>
    <property type="match status" value="1"/>
</dbReference>
<dbReference type="GO" id="GO:0003677">
    <property type="term" value="F:DNA binding"/>
    <property type="evidence" value="ECO:0007669"/>
    <property type="project" value="InterPro"/>
</dbReference>
<dbReference type="PROSITE" id="PS50808">
    <property type="entry name" value="ZF_BED"/>
    <property type="match status" value="1"/>
</dbReference>
<feature type="compositionally biased region" description="Basic and acidic residues" evidence="7">
    <location>
        <begin position="390"/>
        <end position="401"/>
    </location>
</feature>
<feature type="compositionally biased region" description="Basic and acidic residues" evidence="7">
    <location>
        <begin position="139"/>
        <end position="154"/>
    </location>
</feature>
<feature type="domain" description="BED-type" evidence="9">
    <location>
        <begin position="13"/>
        <end position="72"/>
    </location>
</feature>
<evidence type="ECO:0000256" key="2">
    <source>
        <dbReference type="ARBA" id="ARBA00022723"/>
    </source>
</evidence>
<keyword evidence="4" id="KW-0862">Zinc</keyword>
<evidence type="ECO:0000256" key="3">
    <source>
        <dbReference type="ARBA" id="ARBA00022771"/>
    </source>
</evidence>
<reference evidence="10" key="1">
    <citation type="journal article" date="2020" name="Stud. Mycol.">
        <title>101 Dothideomycetes genomes: a test case for predicting lifestyles and emergence of pathogens.</title>
        <authorList>
            <person name="Haridas S."/>
            <person name="Albert R."/>
            <person name="Binder M."/>
            <person name="Bloem J."/>
            <person name="Labutti K."/>
            <person name="Salamov A."/>
            <person name="Andreopoulos B."/>
            <person name="Baker S."/>
            <person name="Barry K."/>
            <person name="Bills G."/>
            <person name="Bluhm B."/>
            <person name="Cannon C."/>
            <person name="Castanera R."/>
            <person name="Culley D."/>
            <person name="Daum C."/>
            <person name="Ezra D."/>
            <person name="Gonzalez J."/>
            <person name="Henrissat B."/>
            <person name="Kuo A."/>
            <person name="Liang C."/>
            <person name="Lipzen A."/>
            <person name="Lutzoni F."/>
            <person name="Magnuson J."/>
            <person name="Mondo S."/>
            <person name="Nolan M."/>
            <person name="Ohm R."/>
            <person name="Pangilinan J."/>
            <person name="Park H.-J."/>
            <person name="Ramirez L."/>
            <person name="Alfaro M."/>
            <person name="Sun H."/>
            <person name="Tritt A."/>
            <person name="Yoshinaga Y."/>
            <person name="Zwiers L.-H."/>
            <person name="Turgeon B."/>
            <person name="Goodwin S."/>
            <person name="Spatafora J."/>
            <person name="Crous P."/>
            <person name="Grigoriev I."/>
        </authorList>
    </citation>
    <scope>NUCLEOTIDE SEQUENCE</scope>
    <source>
        <strain evidence="10">ATCC 74209</strain>
    </source>
</reference>
<evidence type="ECO:0000256" key="4">
    <source>
        <dbReference type="ARBA" id="ARBA00022833"/>
    </source>
</evidence>
<protein>
    <submittedName>
        <fullName evidence="10">Uncharacterized protein</fullName>
    </submittedName>
</protein>
<feature type="compositionally biased region" description="Polar residues" evidence="7">
    <location>
        <begin position="358"/>
        <end position="383"/>
    </location>
</feature>
<feature type="region of interest" description="Disordered" evidence="7">
    <location>
        <begin position="122"/>
        <end position="186"/>
    </location>
</feature>
<dbReference type="InterPro" id="IPR003656">
    <property type="entry name" value="Znf_BED"/>
</dbReference>
<feature type="region of interest" description="Disordered" evidence="7">
    <location>
        <begin position="247"/>
        <end position="412"/>
    </location>
</feature>
<dbReference type="Proteomes" id="UP000799536">
    <property type="component" value="Unassembled WGS sequence"/>
</dbReference>
<evidence type="ECO:0000256" key="5">
    <source>
        <dbReference type="ARBA" id="ARBA00023242"/>
    </source>
</evidence>
<dbReference type="AlphaFoldDB" id="A0A9P4ML18"/>
<evidence type="ECO:0000313" key="11">
    <source>
        <dbReference type="Proteomes" id="UP000799536"/>
    </source>
</evidence>
<evidence type="ECO:0000259" key="8">
    <source>
        <dbReference type="PROSITE" id="PS50157"/>
    </source>
</evidence>
<evidence type="ECO:0000256" key="1">
    <source>
        <dbReference type="ARBA" id="ARBA00004123"/>
    </source>
</evidence>
<keyword evidence="11" id="KW-1185">Reference proteome</keyword>
<comment type="subcellular location">
    <subcellularLocation>
        <location evidence="1">Nucleus</location>
    </subcellularLocation>
</comment>
<evidence type="ECO:0000259" key="9">
    <source>
        <dbReference type="PROSITE" id="PS50808"/>
    </source>
</evidence>
<evidence type="ECO:0000256" key="6">
    <source>
        <dbReference type="PROSITE-ProRule" id="PRU00042"/>
    </source>
</evidence>
<dbReference type="SMART" id="SM00355">
    <property type="entry name" value="ZnF_C2H2"/>
    <property type="match status" value="2"/>
</dbReference>
<dbReference type="OrthoDB" id="1306014at2759"/>
<dbReference type="SUPFAM" id="SSF57667">
    <property type="entry name" value="beta-beta-alpha zinc fingers"/>
    <property type="match status" value="1"/>
</dbReference>
<dbReference type="PROSITE" id="PS00028">
    <property type="entry name" value="ZINC_FINGER_C2H2_1"/>
    <property type="match status" value="1"/>
</dbReference>
<dbReference type="GO" id="GO:0008270">
    <property type="term" value="F:zinc ion binding"/>
    <property type="evidence" value="ECO:0007669"/>
    <property type="project" value="UniProtKB-KW"/>
</dbReference>
<comment type="caution">
    <text evidence="10">The sequence shown here is derived from an EMBL/GenBank/DDBJ whole genome shotgun (WGS) entry which is preliminary data.</text>
</comment>
<dbReference type="FunFam" id="3.30.160.60:FF:000354">
    <property type="entry name" value="C2H2 finger domain-containing protein"/>
    <property type="match status" value="1"/>
</dbReference>
<dbReference type="CDD" id="cd20908">
    <property type="entry name" value="SUF4-like"/>
    <property type="match status" value="1"/>
</dbReference>
<proteinExistence type="predicted"/>
<dbReference type="PROSITE" id="PS50157">
    <property type="entry name" value="ZINC_FINGER_C2H2_2"/>
    <property type="match status" value="1"/>
</dbReference>
<dbReference type="InterPro" id="IPR013087">
    <property type="entry name" value="Znf_C2H2_type"/>
</dbReference>
<evidence type="ECO:0000313" key="10">
    <source>
        <dbReference type="EMBL" id="KAF2196584.1"/>
    </source>
</evidence>
<name>A0A9P4ML18_9PLEO</name>
<organism evidence="10 11">
    <name type="scientific">Delitschia confertaspora ATCC 74209</name>
    <dbReference type="NCBI Taxonomy" id="1513339"/>
    <lineage>
        <taxon>Eukaryota</taxon>
        <taxon>Fungi</taxon>
        <taxon>Dikarya</taxon>
        <taxon>Ascomycota</taxon>
        <taxon>Pezizomycotina</taxon>
        <taxon>Dothideomycetes</taxon>
        <taxon>Pleosporomycetidae</taxon>
        <taxon>Pleosporales</taxon>
        <taxon>Delitschiaceae</taxon>
        <taxon>Delitschia</taxon>
    </lineage>
</organism>
<sequence length="447" mass="46975">MGKKKRAYPDLQEKLDRPWCYYCERDFDDLKILISHQKAKHFRCDRCNRRLNTAGGLNVHMSQVHKEVLQAVENAIPGRQAVDVEIFGMEGVPEDALHQHTMKVTQEHFAEEQERAVRTGNPIRDPQQHAQGQGQSKRPKLESAEEMRKRLAEHRARKAAGESGATSSGNGTPLTAGPQSPATPFASTFASAASPVAYGPGYGGNQTSPPPVVSAYGQAPGLYGQAPVPYAPGQMAPGYGAPYQPQYPGANPSMPHGAGAASPPVPSYGQYTQGAPPIAPPSVSSFGQSAPGAPSTTAPPSAPGFGTSAYGSAAPHNGARAGPPGLPQRPQAGPIGAGGFRPGGHPMNDSGPAHVLQPSPSNEVNTSISASVDQLISDVTTAAPSAAEPVPEKKSKKERNVKLVYSDESESPEEKLAKLPKYAFVPDRRPETVLGDETGAVTGTVKQ</sequence>
<accession>A0A9P4ML18</accession>
<feature type="compositionally biased region" description="Low complexity" evidence="7">
    <location>
        <begin position="289"/>
        <end position="299"/>
    </location>
</feature>
<feature type="compositionally biased region" description="Polar residues" evidence="7">
    <location>
        <begin position="164"/>
        <end position="173"/>
    </location>
</feature>